<feature type="signal peptide" evidence="2">
    <location>
        <begin position="1"/>
        <end position="20"/>
    </location>
</feature>
<proteinExistence type="predicted"/>
<evidence type="ECO:0000313" key="5">
    <source>
        <dbReference type="Proteomes" id="UP000772434"/>
    </source>
</evidence>
<feature type="region of interest" description="Disordered" evidence="1">
    <location>
        <begin position="21"/>
        <end position="106"/>
    </location>
</feature>
<reference evidence="4" key="1">
    <citation type="submission" date="2020-11" db="EMBL/GenBank/DDBJ databases">
        <authorList>
            <consortium name="DOE Joint Genome Institute"/>
            <person name="Ahrendt S."/>
            <person name="Riley R."/>
            <person name="Andreopoulos W."/>
            <person name="Labutti K."/>
            <person name="Pangilinan J."/>
            <person name="Ruiz-Duenas F.J."/>
            <person name="Barrasa J.M."/>
            <person name="Sanchez-Garcia M."/>
            <person name="Camarero S."/>
            <person name="Miyauchi S."/>
            <person name="Serrano A."/>
            <person name="Linde D."/>
            <person name="Babiker R."/>
            <person name="Drula E."/>
            <person name="Ayuso-Fernandez I."/>
            <person name="Pacheco R."/>
            <person name="Padilla G."/>
            <person name="Ferreira P."/>
            <person name="Barriuso J."/>
            <person name="Kellner H."/>
            <person name="Castanera R."/>
            <person name="Alfaro M."/>
            <person name="Ramirez L."/>
            <person name="Pisabarro A.G."/>
            <person name="Kuo A."/>
            <person name="Tritt A."/>
            <person name="Lipzen A."/>
            <person name="He G."/>
            <person name="Yan M."/>
            <person name="Ng V."/>
            <person name="Cullen D."/>
            <person name="Martin F."/>
            <person name="Rosso M.-N."/>
            <person name="Henrissat B."/>
            <person name="Hibbett D."/>
            <person name="Martinez A.T."/>
            <person name="Grigoriev I.V."/>
        </authorList>
    </citation>
    <scope>NUCLEOTIDE SEQUENCE</scope>
    <source>
        <strain evidence="4">AH 40177</strain>
    </source>
</reference>
<evidence type="ECO:0000313" key="4">
    <source>
        <dbReference type="EMBL" id="KAF9078111.1"/>
    </source>
</evidence>
<feature type="region of interest" description="Disordered" evidence="1">
    <location>
        <begin position="1790"/>
        <end position="1810"/>
    </location>
</feature>
<feature type="region of interest" description="Disordered" evidence="1">
    <location>
        <begin position="692"/>
        <end position="728"/>
    </location>
</feature>
<dbReference type="PANTHER" id="PTHR14374">
    <property type="entry name" value="FOIE GRAS"/>
    <property type="match status" value="1"/>
</dbReference>
<evidence type="ECO:0000256" key="2">
    <source>
        <dbReference type="SAM" id="SignalP"/>
    </source>
</evidence>
<sequence length="1880" mass="203876">MNSYPLELLAQLAPVMFVAGLDSPPPPAQLTPPLPTAPSLPPQAPAPTHGRTQSRTHSRQQSLTANDPNHPINLPSSSSMPTTTTSSPSSTPATTSTSPTPRPDPFIVLTTRLRDILANQRRVAVWDPPSSNDKLFHVVLVDKQVQFPPRKVSNGTHSPLSPLTPTSPLHPDGLIAPIWIRKHTMLVPAVFVLFTRLFEDTSEDVDRRNDAERQHDTTLSSLIASRKKLTNDRGIKLTVVLMASRHLLDDASLGLDARLTFIRRQSGLDSRAALFVLSPIGKEELGEFVKSLQGALWEPAVEYYTAHSKRVRQKRNRHQAQAQSQARPHAPNPSLSNVVLPIPAPPKPLPLPPIGWTVRYEYKMASFAELRGEYEVALKHYQDAYSALMMLFMGLRGPGGKNAGVGVGVGMGKAPASSSTPVQTSFSNSSPSTPTSLLKRWAEAKVLADTISIKIIKLYFYNDESGLALGQQRLHVGTFPVVAGFSSASSDKDTADQDDKEAEEGTYEYYSWLSKMWCVFAELVVQGTQGTNITRRVDSTNTNTNTNANANRTITIPVHVPKLGGAASGVVGIGIGGVGGVNPSHTLMHPGWYYLLAAECAERKVERYLEAMRAVPRGSGEGEKELKEKQLMQLRALVGDVLELYTKSYELFKAYSSSPSSSASATNTSNNANARLPLYIAHRIALTYTRFPDPNPPPLATSSKNEYDLLPNPSNDKAPDQSDEDDFFGEGDLLTGYGQTVDIQDKDPEKLALAARFLERIAKSYAREVIHSGSVSSVATSASTFSILYPRRPGDASDSDGEDDPTQSWGWPALLVPLLQTRSAILKGLIRREWREWKLSLTCSTTSPESDEKTNPLGEKLELADHLESYVRLLVERMSVGGVKRAQGQVSKSSALQKELIRALQLLNQFYLLSKSSLDPEEGPRKIITIDHIETQPLFDTSVIFWNGRMWISQSRSKFLSTAQPQNPRERTPFQLTLTTPTKPDGSDDSIDELRWAELRMGVKFEFEEYITFASSVEGEHEEPVQVDQEVDRVLEGATEGAEEEPRMQIGIGTQEVQIIILAQEDDDTESASEEEEGGDDAVKVIDIGHIEFGSGFTSEEKVDEKIISVASSMLRWKREQTVVLSGSVGVTSGRAGGSRRNVGEGRVRISSLLLQLNIPSSTVANVEIPLNVPARRGAPPPPPPYISYSSTPYIGAPSAFPNATSIPSVGIGGGGISSTLTSGGSSVYGDAWWFTGTGGHNPDNAQDKEQILKSSLPRWVPVTRKGNEAGFGYDCVEVSHRPHPVSISVRFPHSHHERSSLQTTSPGPAYVGEDYPVQVSVKGCSCRYHHHDQEPGEEEEEELVEVVMDVLLQPVETDVAAINTISIGPHQSNTMIRGIPLGLLILHPLTSSSSSPLSSSASLEITQTLWIKNTGGAGDRVVDMSVRTRPISRSKLKSSLSYPHEEAETLKTITIPCIEPLTINWDVSYRRRVARAPAGVHGKATLSWLEEPRIGSEEPVDDDDEAQLTEVDVEAVVRAMIGCVGSDHLGVEVEKMVLRSKSSEYAQILSSEIASDVSQKENDVMDIFPLGKFLPDDRLSDICCVGISSYLYDDSIDDHTTEIPSLGTYTISWRRILPVPFGLSDNPNKSERGSLSTTTFPLPALQPPANYLTEVGPGGGVGIVALLDIAPVAKLHQPLPLTVIIRNRHPSRTADVYVQLEMGTSGGVNTAGGASGDPSEATGAAGTSSQSFVIAGLRAGRVPLLLAGTEERLTWMLIPVECGYVQLPKVKVIDRRKGARGTATILAGGSASVSGPGGPPPASISGSGSKITELVTEEKGELNERGGKNMAIDAEGRVIGREVRVVDVRLEQRKGQGHMELVDDGEAVDNVIGSVLVLP</sequence>
<evidence type="ECO:0000259" key="3">
    <source>
        <dbReference type="Pfam" id="PF11817"/>
    </source>
</evidence>
<evidence type="ECO:0000256" key="1">
    <source>
        <dbReference type="SAM" id="MobiDB-lite"/>
    </source>
</evidence>
<dbReference type="EMBL" id="JADNRY010000002">
    <property type="protein sequence ID" value="KAF9078111.1"/>
    <property type="molecule type" value="Genomic_DNA"/>
</dbReference>
<feature type="domain" description="Trafficking protein particle complex subunit 11" evidence="3">
    <location>
        <begin position="440"/>
        <end position="612"/>
    </location>
</feature>
<feature type="region of interest" description="Disordered" evidence="1">
    <location>
        <begin position="310"/>
        <end position="338"/>
    </location>
</feature>
<organism evidence="4 5">
    <name type="scientific">Rhodocollybia butyracea</name>
    <dbReference type="NCBI Taxonomy" id="206335"/>
    <lineage>
        <taxon>Eukaryota</taxon>
        <taxon>Fungi</taxon>
        <taxon>Dikarya</taxon>
        <taxon>Basidiomycota</taxon>
        <taxon>Agaricomycotina</taxon>
        <taxon>Agaricomycetes</taxon>
        <taxon>Agaricomycetidae</taxon>
        <taxon>Agaricales</taxon>
        <taxon>Marasmiineae</taxon>
        <taxon>Omphalotaceae</taxon>
        <taxon>Rhodocollybia</taxon>
    </lineage>
</organism>
<comment type="caution">
    <text evidence="4">The sequence shown here is derived from an EMBL/GenBank/DDBJ whole genome shotgun (WGS) entry which is preliminary data.</text>
</comment>
<dbReference type="OrthoDB" id="6278596at2759"/>
<keyword evidence="2" id="KW-0732">Signal</keyword>
<feature type="chain" id="PRO_5040309951" evidence="2">
    <location>
        <begin position="21"/>
        <end position="1880"/>
    </location>
</feature>
<dbReference type="Pfam" id="PF11817">
    <property type="entry name" value="Foie-gras_1"/>
    <property type="match status" value="1"/>
</dbReference>
<feature type="compositionally biased region" description="Low complexity" evidence="1">
    <location>
        <begin position="75"/>
        <end position="99"/>
    </location>
</feature>
<protein>
    <submittedName>
        <fullName evidence="4">Gryzun, putative trafficking through golgi-domain-containing protein</fullName>
    </submittedName>
</protein>
<dbReference type="InterPro" id="IPR021773">
    <property type="entry name" value="TPC11"/>
</dbReference>
<name>A0A9P5Q4U6_9AGAR</name>
<keyword evidence="5" id="KW-1185">Reference proteome</keyword>
<gene>
    <name evidence="4" type="ORF">BDP27DRAFT_1413041</name>
</gene>
<accession>A0A9P5Q4U6</accession>
<feature type="compositionally biased region" description="Pro residues" evidence="1">
    <location>
        <begin position="23"/>
        <end position="45"/>
    </location>
</feature>
<dbReference type="PANTHER" id="PTHR14374:SF0">
    <property type="entry name" value="TRAFFICKING PROTEIN PARTICLE COMPLEX SUBUNIT 11"/>
    <property type="match status" value="1"/>
</dbReference>
<dbReference type="Proteomes" id="UP000772434">
    <property type="component" value="Unassembled WGS sequence"/>
</dbReference>